<evidence type="ECO:0000313" key="2">
    <source>
        <dbReference type="EMBL" id="KTD24949.1"/>
    </source>
</evidence>
<feature type="signal peptide" evidence="1">
    <location>
        <begin position="1"/>
        <end position="22"/>
    </location>
</feature>
<dbReference type="Proteomes" id="UP000295517">
    <property type="component" value="Chromosome"/>
</dbReference>
<dbReference type="EMBL" id="LNYH01000065">
    <property type="protein sequence ID" value="KTD24949.1"/>
    <property type="molecule type" value="Genomic_DNA"/>
</dbReference>
<keyword evidence="1" id="KW-0732">Signal</keyword>
<evidence type="ECO:0000313" key="3">
    <source>
        <dbReference type="EMBL" id="QBR83095.1"/>
    </source>
</evidence>
<evidence type="ECO:0000256" key="1">
    <source>
        <dbReference type="SAM" id="SignalP"/>
    </source>
</evidence>
<dbReference type="Proteomes" id="UP000054761">
    <property type="component" value="Unassembled WGS sequence"/>
</dbReference>
<dbReference type="OrthoDB" id="5650821at2"/>
<accession>A0A0W0VXS3</accession>
<organism evidence="2 4">
    <name type="scientific">Legionella israelensis</name>
    <dbReference type="NCBI Taxonomy" id="454"/>
    <lineage>
        <taxon>Bacteria</taxon>
        <taxon>Pseudomonadati</taxon>
        <taxon>Pseudomonadota</taxon>
        <taxon>Gammaproteobacteria</taxon>
        <taxon>Legionellales</taxon>
        <taxon>Legionellaceae</taxon>
        <taxon>Legionella</taxon>
    </lineage>
</organism>
<sequence length="106" mass="11971">MKPFLLTTIAFSCLLFSLNISAADKVVITGEPVVVHEIQGVYVPTTTVVNTRDYYYLTISGTNRVCYDETNPALVDVNVGEYRVRLGDHVVTLHCYEYSPQYFIVE</sequence>
<dbReference type="RefSeq" id="WP_131780776.1">
    <property type="nucleotide sequence ID" value="NZ_CAAAJA010000099.1"/>
</dbReference>
<dbReference type="STRING" id="454.Lisr_1298"/>
<evidence type="ECO:0000313" key="4">
    <source>
        <dbReference type="Proteomes" id="UP000054761"/>
    </source>
</evidence>
<protein>
    <submittedName>
        <fullName evidence="2">Uncharacterized protein</fullName>
    </submittedName>
</protein>
<reference evidence="2 4" key="1">
    <citation type="submission" date="2015-11" db="EMBL/GenBank/DDBJ databases">
        <title>Genomic analysis of 38 Legionella species identifies large and diverse effector repertoires.</title>
        <authorList>
            <person name="Burstein D."/>
            <person name="Amaro F."/>
            <person name="Zusman T."/>
            <person name="Lifshitz Z."/>
            <person name="Cohen O."/>
            <person name="Gilbert J.A."/>
            <person name="Pupko T."/>
            <person name="Shuman H.A."/>
            <person name="Segal G."/>
        </authorList>
    </citation>
    <scope>NUCLEOTIDE SEQUENCE [LARGE SCALE GENOMIC DNA]</scope>
    <source>
        <strain evidence="2 4">Bercovier 4</strain>
    </source>
</reference>
<keyword evidence="4" id="KW-1185">Reference proteome</keyword>
<feature type="chain" id="PRO_5042680668" evidence="1">
    <location>
        <begin position="23"/>
        <end position="106"/>
    </location>
</feature>
<proteinExistence type="predicted"/>
<name>A0A0W0VXS3_9GAMM</name>
<dbReference type="AlphaFoldDB" id="A0A0W0VXS3"/>
<dbReference type="EMBL" id="CP038254">
    <property type="protein sequence ID" value="QBR83095.1"/>
    <property type="molecule type" value="Genomic_DNA"/>
</dbReference>
<evidence type="ECO:0000313" key="5">
    <source>
        <dbReference type="Proteomes" id="UP000295517"/>
    </source>
</evidence>
<dbReference type="PATRIC" id="fig|454.4.peg.1404"/>
<reference evidence="3 5" key="2">
    <citation type="submission" date="2019-03" db="EMBL/GenBank/DDBJ databases">
        <title>Diverse conjugative elements silence natural transformation in Legionella species.</title>
        <authorList>
            <person name="Durieux I."/>
            <person name="Ginevra C."/>
            <person name="Attaiech L."/>
            <person name="Picq K."/>
            <person name="Juan P.A."/>
            <person name="Jarraud S."/>
            <person name="Charpentier X."/>
        </authorList>
    </citation>
    <scope>NUCLEOTIDE SEQUENCE [LARGE SCALE GENOMIC DNA]</scope>
    <source>
        <strain evidence="3 5">HL-0427-4011</strain>
    </source>
</reference>
<gene>
    <name evidence="3" type="ORF">E3983_01210</name>
    <name evidence="2" type="ORF">Lisr_1298</name>
</gene>